<protein>
    <recommendedName>
        <fullName evidence="5">Envelope protein</fullName>
    </recommendedName>
</protein>
<dbReference type="InterPro" id="IPR008981">
    <property type="entry name" value="FMuLV_rcpt-bd"/>
</dbReference>
<evidence type="ECO:0008006" key="5">
    <source>
        <dbReference type="Google" id="ProtNLM"/>
    </source>
</evidence>
<dbReference type="PANTHER" id="PTHR10424:SF82">
    <property type="entry name" value="ENVELOPE GLYCOPROTEIN-RELATED"/>
    <property type="match status" value="1"/>
</dbReference>
<accession>A0A8C0TYL8</accession>
<evidence type="ECO:0000313" key="3">
    <source>
        <dbReference type="Ensembl" id="ENSCCEP00000001667.1"/>
    </source>
</evidence>
<dbReference type="Gene3D" id="1.10.287.210">
    <property type="match status" value="1"/>
</dbReference>
<dbReference type="Gene3D" id="3.90.310.10">
    <property type="entry name" value="ENV polyprotein, receptor-binding domain"/>
    <property type="match status" value="1"/>
</dbReference>
<keyword evidence="1" id="KW-1133">Transmembrane helix</keyword>
<dbReference type="SUPFAM" id="SSF49830">
    <property type="entry name" value="ENV polyprotein, receptor-binding domain"/>
    <property type="match status" value="1"/>
</dbReference>
<organism evidence="3 4">
    <name type="scientific">Cyanistes caeruleus</name>
    <name type="common">Eurasian blue tit</name>
    <name type="synonym">Parus caeruleus</name>
    <dbReference type="NCBI Taxonomy" id="156563"/>
    <lineage>
        <taxon>Eukaryota</taxon>
        <taxon>Metazoa</taxon>
        <taxon>Chordata</taxon>
        <taxon>Craniata</taxon>
        <taxon>Vertebrata</taxon>
        <taxon>Euteleostomi</taxon>
        <taxon>Archelosauria</taxon>
        <taxon>Archosauria</taxon>
        <taxon>Dinosauria</taxon>
        <taxon>Saurischia</taxon>
        <taxon>Theropoda</taxon>
        <taxon>Coelurosauria</taxon>
        <taxon>Aves</taxon>
        <taxon>Neognathae</taxon>
        <taxon>Neoaves</taxon>
        <taxon>Telluraves</taxon>
        <taxon>Australaves</taxon>
        <taxon>Passeriformes</taxon>
        <taxon>Paridae</taxon>
        <taxon>Cyanistes</taxon>
    </lineage>
</organism>
<name>A0A8C0TYL8_CYACU</name>
<dbReference type="AlphaFoldDB" id="A0A8C0TYL8"/>
<feature type="chain" id="PRO_5034084896" description="Envelope protein" evidence="2">
    <location>
        <begin position="26"/>
        <end position="536"/>
    </location>
</feature>
<evidence type="ECO:0000256" key="1">
    <source>
        <dbReference type="SAM" id="Phobius"/>
    </source>
</evidence>
<feature type="transmembrane region" description="Helical" evidence="1">
    <location>
        <begin position="488"/>
        <end position="516"/>
    </location>
</feature>
<dbReference type="Ensembl" id="ENSCCET00000002846.1">
    <property type="protein sequence ID" value="ENSCCEP00000001667.1"/>
    <property type="gene ID" value="ENSCCEG00000001940.1"/>
</dbReference>
<feature type="signal peptide" evidence="2">
    <location>
        <begin position="1"/>
        <end position="25"/>
    </location>
</feature>
<keyword evidence="4" id="KW-1185">Reference proteome</keyword>
<dbReference type="SUPFAM" id="SSF58069">
    <property type="entry name" value="Virus ectodomain"/>
    <property type="match status" value="1"/>
</dbReference>
<dbReference type="Pfam" id="PF00429">
    <property type="entry name" value="TLV_coat"/>
    <property type="match status" value="2"/>
</dbReference>
<evidence type="ECO:0000313" key="4">
    <source>
        <dbReference type="Proteomes" id="UP000694410"/>
    </source>
</evidence>
<proteinExistence type="predicted"/>
<dbReference type="PANTHER" id="PTHR10424">
    <property type="entry name" value="VIRAL ENVELOPE PROTEIN"/>
    <property type="match status" value="1"/>
</dbReference>
<sequence>TSAVSQQRLCLCVFLFLSLPRIGQGELDVHPYRPCTWTLRNPLDGRVIAQIEPNAPSFIIHISDIFNTNGIGIDPSQGKPLAHINWGTYWCPSVNPGKSYCTYPGYGFCGYWGCETIVTNNQWTPTRRDSFLDVGFWPKGCRRPMFGKSGMITAKGSCSHLNVTVLQPQDTNWSLGRMWSVFLHSWDTDPNTIVQIIRASPPHHTVLGPNRVVAQQYNHINSNPTPSLTSATSPGFTRSGWLCYDAYPPFYEGVALNAMFNYSRANDPKRCLWNTPRKGITLEQVSGKGVCIGNRQVIQCHEEICDTPVTLDKTESWVIPAASGIWTCSSTGITPCISIKHFDETNDFCVQVVIILRILYFPGDELPYHQERGFPCHKRELITAISLAVLLGLGATGAATGVTALVTQNQGLAQLQTTVVLQNRRELDILLMHQGGLCAALDEKCCFYANYSGQIKQSMAELQQRLEERSQQRSQQNWFSSVFNQSPWIITLVSTLAGPVIVVVFVLTFGPFCMIVHTNTPRFRFTFITNKFTVCY</sequence>
<keyword evidence="1" id="KW-0812">Transmembrane</keyword>
<dbReference type="Proteomes" id="UP000694410">
    <property type="component" value="Unplaced"/>
</dbReference>
<dbReference type="InterPro" id="IPR018154">
    <property type="entry name" value="TLV/ENV_coat_polyprotein"/>
</dbReference>
<evidence type="ECO:0000256" key="2">
    <source>
        <dbReference type="SAM" id="SignalP"/>
    </source>
</evidence>
<keyword evidence="2" id="KW-0732">Signal</keyword>
<reference evidence="3" key="2">
    <citation type="submission" date="2025-09" db="UniProtKB">
        <authorList>
            <consortium name="Ensembl"/>
        </authorList>
    </citation>
    <scope>IDENTIFICATION</scope>
</reference>
<keyword evidence="1" id="KW-0472">Membrane</keyword>
<reference evidence="3" key="1">
    <citation type="submission" date="2025-08" db="UniProtKB">
        <authorList>
            <consortium name="Ensembl"/>
        </authorList>
    </citation>
    <scope>IDENTIFICATION</scope>
</reference>